<dbReference type="InterPro" id="IPR002467">
    <property type="entry name" value="Pept_M24A_MAP1"/>
</dbReference>
<dbReference type="GO" id="GO:0005829">
    <property type="term" value="C:cytosol"/>
    <property type="evidence" value="ECO:0007669"/>
    <property type="project" value="TreeGrafter"/>
</dbReference>
<dbReference type="PATRIC" id="fig|1618638.3.peg.829"/>
<comment type="similarity">
    <text evidence="6">Belongs to the peptidase M24A family. Methionine aminopeptidase type 1 subfamily.</text>
</comment>
<dbReference type="SUPFAM" id="SSF55920">
    <property type="entry name" value="Creatinase/aminopeptidase"/>
    <property type="match status" value="1"/>
</dbReference>
<dbReference type="GO" id="GO:0046872">
    <property type="term" value="F:metal ion binding"/>
    <property type="evidence" value="ECO:0007669"/>
    <property type="project" value="UniProtKB-UniRule"/>
</dbReference>
<comment type="subunit">
    <text evidence="6">Monomer.</text>
</comment>
<dbReference type="GO" id="GO:0070006">
    <property type="term" value="F:metalloaminopeptidase activity"/>
    <property type="evidence" value="ECO:0007669"/>
    <property type="project" value="UniProtKB-UniRule"/>
</dbReference>
<feature type="binding site" evidence="6">
    <location>
        <position position="180"/>
    </location>
    <ligand>
        <name>substrate</name>
    </ligand>
</feature>
<feature type="domain" description="Peptidase M24" evidence="8">
    <location>
        <begin position="104"/>
        <end position="246"/>
    </location>
</feature>
<proteinExistence type="inferred from homology"/>
<reference evidence="9 10" key="1">
    <citation type="journal article" date="2015" name="Nature">
        <title>rRNA introns, odd ribosomes, and small enigmatic genomes across a large radiation of phyla.</title>
        <authorList>
            <person name="Brown C.T."/>
            <person name="Hug L.A."/>
            <person name="Thomas B.C."/>
            <person name="Sharon I."/>
            <person name="Castelle C.J."/>
            <person name="Singh A."/>
            <person name="Wilkins M.J."/>
            <person name="Williams K.H."/>
            <person name="Banfield J.F."/>
        </authorList>
    </citation>
    <scope>NUCLEOTIDE SEQUENCE [LARGE SCALE GENOMIC DNA]</scope>
</reference>
<evidence type="ECO:0000313" key="10">
    <source>
        <dbReference type="Proteomes" id="UP000034022"/>
    </source>
</evidence>
<dbReference type="EMBL" id="LBUU01000007">
    <property type="protein sequence ID" value="KKQ70007.1"/>
    <property type="molecule type" value="Genomic_DNA"/>
</dbReference>
<evidence type="ECO:0000256" key="3">
    <source>
        <dbReference type="ARBA" id="ARBA00022670"/>
    </source>
</evidence>
<keyword evidence="2 6" id="KW-0031">Aminopeptidase</keyword>
<evidence type="ECO:0000256" key="1">
    <source>
        <dbReference type="ARBA" id="ARBA00002521"/>
    </source>
</evidence>
<feature type="binding site" evidence="6">
    <location>
        <position position="110"/>
    </location>
    <ligand>
        <name>a divalent metal cation</name>
        <dbReference type="ChEBI" id="CHEBI:60240"/>
        <label>2</label>
        <note>catalytic</note>
    </ligand>
</feature>
<keyword evidence="5 6" id="KW-0378">Hydrolase</keyword>
<evidence type="ECO:0000256" key="7">
    <source>
        <dbReference type="RuleBase" id="RU003653"/>
    </source>
</evidence>
<feature type="binding site" evidence="6">
    <location>
        <position position="81"/>
    </location>
    <ligand>
        <name>a divalent metal cation</name>
        <dbReference type="ChEBI" id="CHEBI:60240"/>
        <label>1</label>
    </ligand>
</feature>
<dbReference type="GO" id="GO:0006508">
    <property type="term" value="P:proteolysis"/>
    <property type="evidence" value="ECO:0007669"/>
    <property type="project" value="UniProtKB-KW"/>
</dbReference>
<organism evidence="9 10">
    <name type="scientific">Candidatus Falkowbacteria bacterium GW2011_GWE1_38_31</name>
    <dbReference type="NCBI Taxonomy" id="1618638"/>
    <lineage>
        <taxon>Bacteria</taxon>
        <taxon>Candidatus Falkowiibacteriota</taxon>
    </lineage>
</organism>
<comment type="catalytic activity">
    <reaction evidence="6 7">
        <text>Release of N-terminal amino acids, preferentially methionine, from peptides and arylamides.</text>
        <dbReference type="EC" id="3.4.11.18"/>
    </reaction>
</comment>
<dbReference type="PRINTS" id="PR00599">
    <property type="entry name" value="MAPEPTIDASE"/>
</dbReference>
<protein>
    <recommendedName>
        <fullName evidence="6 7">Methionine aminopeptidase</fullName>
        <shortName evidence="6">MAP</shortName>
        <shortName evidence="6">MetAP</shortName>
        <ecNumber evidence="6 7">3.4.11.18</ecNumber>
    </recommendedName>
    <alternativeName>
        <fullName evidence="6">Peptidase M</fullName>
    </alternativeName>
</protein>
<dbReference type="PANTHER" id="PTHR43330">
    <property type="entry name" value="METHIONINE AMINOPEPTIDASE"/>
    <property type="match status" value="1"/>
</dbReference>
<name>A0A0G0JTJ7_9BACT</name>
<dbReference type="InterPro" id="IPR001714">
    <property type="entry name" value="Pept_M24_MAP"/>
</dbReference>
<dbReference type="Gene3D" id="3.90.230.10">
    <property type="entry name" value="Creatinase/methionine aminopeptidase superfamily"/>
    <property type="match status" value="1"/>
</dbReference>
<evidence type="ECO:0000259" key="8">
    <source>
        <dbReference type="Pfam" id="PF00557"/>
    </source>
</evidence>
<feature type="binding site" evidence="6">
    <location>
        <position position="110"/>
    </location>
    <ligand>
        <name>a divalent metal cation</name>
        <dbReference type="ChEBI" id="CHEBI:60240"/>
        <label>1</label>
    </ligand>
</feature>
<sequence length="258" mass="27793">MAGIMKKLGQIVAPGVTTGDLENAARELAMQAGGRAAQLGFVMPDGKKFPSALCVSINSEIVHAASLPTRRINEGDVVSLDFVLEYPINEKFRTGRICNQHSKLGGYYTDMAITVPAGKISKKAEELIKVTCECLRIGIEQVKPGNTLYDIGSAIQKYAEDRGYGVIRELVGHGVGYSLHEDPQVPNYAFTKKEMENAVLEPGMVLAIEPMICLGNWRIKSVKNSFAFATVDGGLAAHAEHTVAVVDSGRVVLTEEGD</sequence>
<dbReference type="InterPro" id="IPR000994">
    <property type="entry name" value="Pept_M24"/>
</dbReference>
<evidence type="ECO:0000313" key="9">
    <source>
        <dbReference type="EMBL" id="KKQ70007.1"/>
    </source>
</evidence>
<comment type="cofactor">
    <cofactor evidence="6">
        <name>Co(2+)</name>
        <dbReference type="ChEBI" id="CHEBI:48828"/>
    </cofactor>
    <cofactor evidence="6">
        <name>Zn(2+)</name>
        <dbReference type="ChEBI" id="CHEBI:29105"/>
    </cofactor>
    <cofactor evidence="6">
        <name>Mn(2+)</name>
        <dbReference type="ChEBI" id="CHEBI:29035"/>
    </cofactor>
    <cofactor evidence="6">
        <name>Fe(2+)</name>
        <dbReference type="ChEBI" id="CHEBI:29033"/>
    </cofactor>
    <text evidence="6">Binds 2 divalent metal cations per subunit. Has a high-affinity and a low affinity metal-binding site. The true nature of the physiological cofactor is under debate. The enzyme is active with cobalt, zinc, manganese or divalent iron ions. Most likely, methionine aminopeptidases function as mononuclear Fe(2+)-metalloproteases under physiological conditions, and the catalytically relevant metal-binding site has been assigned to the histidine-containing high-affinity site.</text>
</comment>
<dbReference type="EC" id="3.4.11.18" evidence="6 7"/>
<feature type="binding site" evidence="6">
    <location>
        <position position="240"/>
    </location>
    <ligand>
        <name>a divalent metal cation</name>
        <dbReference type="ChEBI" id="CHEBI:60240"/>
        <label>2</label>
        <note>catalytic</note>
    </ligand>
</feature>
<feature type="binding site" evidence="6">
    <location>
        <position position="209"/>
    </location>
    <ligand>
        <name>a divalent metal cation</name>
        <dbReference type="ChEBI" id="CHEBI:60240"/>
        <label>2</label>
        <note>catalytic</note>
    </ligand>
</feature>
<dbReference type="AlphaFoldDB" id="A0A0G0JTJ7"/>
<evidence type="ECO:0000256" key="2">
    <source>
        <dbReference type="ARBA" id="ARBA00022438"/>
    </source>
</evidence>
<evidence type="ECO:0000256" key="6">
    <source>
        <dbReference type="HAMAP-Rule" id="MF_01974"/>
    </source>
</evidence>
<feature type="binding site" evidence="6">
    <location>
        <position position="173"/>
    </location>
    <ligand>
        <name>a divalent metal cation</name>
        <dbReference type="ChEBI" id="CHEBI:60240"/>
        <label>2</label>
        <note>catalytic</note>
    </ligand>
</feature>
<dbReference type="HAMAP" id="MF_01974">
    <property type="entry name" value="MetAP_1"/>
    <property type="match status" value="1"/>
</dbReference>
<dbReference type="InterPro" id="IPR036005">
    <property type="entry name" value="Creatinase/aminopeptidase-like"/>
</dbReference>
<evidence type="ECO:0000256" key="5">
    <source>
        <dbReference type="ARBA" id="ARBA00022801"/>
    </source>
</evidence>
<evidence type="ECO:0000256" key="4">
    <source>
        <dbReference type="ARBA" id="ARBA00022723"/>
    </source>
</evidence>
<dbReference type="Proteomes" id="UP000034022">
    <property type="component" value="Unassembled WGS sequence"/>
</dbReference>
<feature type="binding site" evidence="6">
    <location>
        <position position="63"/>
    </location>
    <ligand>
        <name>substrate</name>
    </ligand>
</feature>
<comment type="caution">
    <text evidence="9">The sequence shown here is derived from an EMBL/GenBank/DDBJ whole genome shotgun (WGS) entry which is preliminary data.</text>
</comment>
<accession>A0A0G0JTJ7</accession>
<dbReference type="NCBIfam" id="TIGR00500">
    <property type="entry name" value="met_pdase_I"/>
    <property type="match status" value="1"/>
</dbReference>
<dbReference type="PANTHER" id="PTHR43330:SF27">
    <property type="entry name" value="METHIONINE AMINOPEPTIDASE"/>
    <property type="match status" value="1"/>
</dbReference>
<feature type="binding site" evidence="6">
    <location>
        <position position="240"/>
    </location>
    <ligand>
        <name>a divalent metal cation</name>
        <dbReference type="ChEBI" id="CHEBI:60240"/>
        <label>1</label>
    </ligand>
</feature>
<keyword evidence="3 6" id="KW-0645">Protease</keyword>
<comment type="function">
    <text evidence="1 6">Removes the N-terminal methionine from nascent proteins. The N-terminal methionine is often cleaved when the second residue in the primary sequence is small and uncharged (Met-Ala-, Cys, Gly, Pro, Ser, Thr, or Val). Requires deformylation of the N(alpha)-formylated initiator methionine before it can be hydrolyzed.</text>
</comment>
<dbReference type="GO" id="GO:0004239">
    <property type="term" value="F:initiator methionyl aminopeptidase activity"/>
    <property type="evidence" value="ECO:0007669"/>
    <property type="project" value="UniProtKB-UniRule"/>
</dbReference>
<dbReference type="Pfam" id="PF00557">
    <property type="entry name" value="Peptidase_M24"/>
    <property type="match status" value="2"/>
</dbReference>
<feature type="domain" description="Peptidase M24" evidence="8">
    <location>
        <begin position="4"/>
        <end position="86"/>
    </location>
</feature>
<gene>
    <name evidence="6" type="primary">map</name>
    <name evidence="9" type="ORF">US91_C0007G0017</name>
</gene>
<keyword evidence="4 6" id="KW-0479">Metal-binding</keyword>